<dbReference type="Pfam" id="PF22456">
    <property type="entry name" value="PqqF-like_C_4"/>
    <property type="match status" value="1"/>
</dbReference>
<dbReference type="EC" id="3.4.24.55" evidence="4"/>
<evidence type="ECO:0000256" key="8">
    <source>
        <dbReference type="ARBA" id="ARBA00022801"/>
    </source>
</evidence>
<dbReference type="Proteomes" id="UP001481413">
    <property type="component" value="Unassembled WGS sequence"/>
</dbReference>
<dbReference type="PANTHER" id="PTHR43690">
    <property type="entry name" value="NARDILYSIN"/>
    <property type="match status" value="1"/>
</dbReference>
<evidence type="ECO:0000256" key="11">
    <source>
        <dbReference type="ARBA" id="ARBA00029597"/>
    </source>
</evidence>
<evidence type="ECO:0000256" key="3">
    <source>
        <dbReference type="ARBA" id="ARBA00007261"/>
    </source>
</evidence>
<comment type="similarity">
    <text evidence="3 14">Belongs to the peptidase M16 family.</text>
</comment>
<evidence type="ECO:0000259" key="16">
    <source>
        <dbReference type="Pfam" id="PF00675"/>
    </source>
</evidence>
<dbReference type="EMBL" id="BAABWH010000001">
    <property type="protein sequence ID" value="GAA6144063.1"/>
    <property type="molecule type" value="Genomic_DNA"/>
</dbReference>
<evidence type="ECO:0000256" key="5">
    <source>
        <dbReference type="ARBA" id="ARBA00017565"/>
    </source>
</evidence>
<evidence type="ECO:0000256" key="10">
    <source>
        <dbReference type="ARBA" id="ARBA00023049"/>
    </source>
</evidence>
<evidence type="ECO:0000256" key="2">
    <source>
        <dbReference type="ARBA" id="ARBA00002184"/>
    </source>
</evidence>
<keyword evidence="7" id="KW-0479">Metal-binding</keyword>
<keyword evidence="10" id="KW-0482">Metalloprotease</keyword>
<comment type="caution">
    <text evidence="20">The sequence shown here is derived from an EMBL/GenBank/DDBJ whole genome shotgun (WGS) entry which is preliminary data.</text>
</comment>
<evidence type="ECO:0000256" key="13">
    <source>
        <dbReference type="ARBA" id="ARBA00033450"/>
    </source>
</evidence>
<dbReference type="InterPro" id="IPR007863">
    <property type="entry name" value="Peptidase_M16_C"/>
</dbReference>
<evidence type="ECO:0000259" key="17">
    <source>
        <dbReference type="Pfam" id="PF05193"/>
    </source>
</evidence>
<protein>
    <recommendedName>
        <fullName evidence="5">Protease 3</fullName>
        <ecNumber evidence="4">3.4.24.55</ecNumber>
    </recommendedName>
    <alternativeName>
        <fullName evidence="13">Pitrilysin</fullName>
    </alternativeName>
    <alternativeName>
        <fullName evidence="12">Protease III</fullName>
    </alternativeName>
    <alternativeName>
        <fullName evidence="11">Protease pi</fullName>
    </alternativeName>
</protein>
<evidence type="ECO:0000313" key="21">
    <source>
        <dbReference type="Proteomes" id="UP001481413"/>
    </source>
</evidence>
<evidence type="ECO:0000256" key="4">
    <source>
        <dbReference type="ARBA" id="ARBA00012449"/>
    </source>
</evidence>
<dbReference type="Gene3D" id="3.30.830.10">
    <property type="entry name" value="Metalloenzyme, LuxS/M16 peptidase-like"/>
    <property type="match status" value="4"/>
</dbReference>
<keyword evidence="8" id="KW-0378">Hydrolase</keyword>
<proteinExistence type="inferred from homology"/>
<accession>A0ABP9ZVA1</accession>
<feature type="domain" description="Peptidase M16 C-terminal" evidence="17">
    <location>
        <begin position="211"/>
        <end position="382"/>
    </location>
</feature>
<dbReference type="SUPFAM" id="SSF63411">
    <property type="entry name" value="LuxS/MPP-like metallohydrolase"/>
    <property type="match status" value="4"/>
</dbReference>
<organism evidence="20 21">
    <name type="scientific">Thalassolituus maritimus</name>
    <dbReference type="NCBI Taxonomy" id="484498"/>
    <lineage>
        <taxon>Bacteria</taxon>
        <taxon>Pseudomonadati</taxon>
        <taxon>Pseudomonadota</taxon>
        <taxon>Gammaproteobacteria</taxon>
        <taxon>Oceanospirillales</taxon>
        <taxon>Oceanospirillaceae</taxon>
        <taxon>Thalassolituus</taxon>
    </lineage>
</organism>
<feature type="compositionally biased region" description="Polar residues" evidence="15">
    <location>
        <begin position="938"/>
        <end position="958"/>
    </location>
</feature>
<evidence type="ECO:0000259" key="19">
    <source>
        <dbReference type="Pfam" id="PF22456"/>
    </source>
</evidence>
<dbReference type="InterPro" id="IPR054734">
    <property type="entry name" value="PqqF-like_C_4"/>
</dbReference>
<evidence type="ECO:0000256" key="6">
    <source>
        <dbReference type="ARBA" id="ARBA00022670"/>
    </source>
</evidence>
<reference evidence="20 21" key="1">
    <citation type="submission" date="2024-04" db="EMBL/GenBank/DDBJ databases">
        <title>Draft genome sequence of Thalassolituus maritimus NBRC 116585.</title>
        <authorList>
            <person name="Miyakawa T."/>
            <person name="Kusuya Y."/>
            <person name="Miura T."/>
        </authorList>
    </citation>
    <scope>NUCLEOTIDE SEQUENCE [LARGE SCALE GENOMIC DNA]</scope>
    <source>
        <strain evidence="20 21">5NW40-0001</strain>
    </source>
</reference>
<evidence type="ECO:0000313" key="20">
    <source>
        <dbReference type="EMBL" id="GAA6144063.1"/>
    </source>
</evidence>
<dbReference type="Pfam" id="PF05193">
    <property type="entry name" value="Peptidase_M16_C"/>
    <property type="match status" value="1"/>
</dbReference>
<dbReference type="PROSITE" id="PS00143">
    <property type="entry name" value="INSULINASE"/>
    <property type="match status" value="1"/>
</dbReference>
<feature type="region of interest" description="Disordered" evidence="15">
    <location>
        <begin position="925"/>
        <end position="958"/>
    </location>
</feature>
<dbReference type="InterPro" id="IPR011249">
    <property type="entry name" value="Metalloenz_LuxS/M16"/>
</dbReference>
<evidence type="ECO:0000256" key="9">
    <source>
        <dbReference type="ARBA" id="ARBA00022833"/>
    </source>
</evidence>
<gene>
    <name evidence="20" type="ORF">NBRC116585_01800</name>
</gene>
<dbReference type="InterPro" id="IPR001431">
    <property type="entry name" value="Pept_M16_Zn_BS"/>
</dbReference>
<dbReference type="InterPro" id="IPR011765">
    <property type="entry name" value="Pept_M16_N"/>
</dbReference>
<evidence type="ECO:0000256" key="12">
    <source>
        <dbReference type="ARBA" id="ARBA00031184"/>
    </source>
</evidence>
<dbReference type="Pfam" id="PF00675">
    <property type="entry name" value="Peptidase_M16"/>
    <property type="match status" value="1"/>
</dbReference>
<dbReference type="InterPro" id="IPR050626">
    <property type="entry name" value="Peptidase_M16"/>
</dbReference>
<keyword evidence="6" id="KW-0645">Protease</keyword>
<comment type="cofactor">
    <cofactor evidence="1">
        <name>Zn(2+)</name>
        <dbReference type="ChEBI" id="CHEBI:29105"/>
    </cofactor>
</comment>
<sequence>MFSPRYWTFIFIVLAALGYSMFRISQAPDVIVSPADEYSYRHMTLENGLQVLLVQTPEADKASAALSVNVGSMDDPQGREGLAHFLEHMLFLGTEPYPEPDEYQQFIKQNGGSHNAFTSYAQTTYFFDIDNEQLNGALERFAPFFISPTFNEAYVDREKNAVHAEYSANLKEDGRRIFSAQKMAMNPEFTFSNFSTGNLDTLSDRDDSKIRDELIDFYQTHYSSERMTLVIAGDYELDQLGNKARNLFSDIPKRDVHFERPDVPVFVPEQMPMDMSIRPVKEIRELRFTFPLPEIISQYQYKPIQLLSNLIGHEGEGSILALLKKKGWAESLSAGRSLSTRHASTLVVNIGLTKSGLLHTEDITAILMEYIDLIRRNGIPDYLKQEQKMLNEMTFRYQEHGSISGYTTRLSSNMLIFPVEDTIYGDYRSEPASDELIDAYVSGLTADNMLRTLIAPGVETDTTDPWYGTEIRIRPSDYQAPAEPEWTGALHLPKANPFVPENLTPAPGKARDIPTLEAESVGYQLWYYPEHDFTAPRAHVLISLKVPDVQTDPAQRVLARLYARSINEALNTYSYPASLAGLNYRLVATSEGLEIAVSGYFDKLPVLLEQVFSEMKNMDVSSDEFGRYQASLKRSLENNLKARPYQRTLAELKNWLIDPSFSDIELLPVVGEVSLEQLNTFAEQLGTDISVTTYVHGTLSQKNAVAIGELTQQYYPATTPSPAESVLVKAPVGQYQQSVEQDHPDSVITLYLQGQDTSDAARAESGLLAQMISSPYYQYMRTDQQLGYIVFATAYPQKAVPGLLFIVQSPTATPQEMLDHSQIFFRDYEAELETITDEEFLLFQEGLVTRLTEKPKNMGEKATNFWADLTTKRMTFDTREAIAEEVKKVTKAQILNLYRTAVLEQQWSWLLFEKGEPVQELTPLNSLDRDALERFPAPTTQDSTQPADSETSQPDAQS</sequence>
<evidence type="ECO:0000256" key="7">
    <source>
        <dbReference type="ARBA" id="ARBA00022723"/>
    </source>
</evidence>
<evidence type="ECO:0000256" key="1">
    <source>
        <dbReference type="ARBA" id="ARBA00001947"/>
    </source>
</evidence>
<comment type="function">
    <text evidence="2">Endopeptidase that degrades small peptides of less than 7 kDa, such as glucagon and insulin.</text>
</comment>
<evidence type="ECO:0000256" key="14">
    <source>
        <dbReference type="RuleBase" id="RU004447"/>
    </source>
</evidence>
<name>A0ABP9ZVA1_9GAMM</name>
<feature type="domain" description="Coenzyme PQQ synthesis protein F-like C-terminal lobe" evidence="19">
    <location>
        <begin position="767"/>
        <end position="866"/>
    </location>
</feature>
<evidence type="ECO:0000259" key="18">
    <source>
        <dbReference type="Pfam" id="PF16187"/>
    </source>
</evidence>
<dbReference type="InterPro" id="IPR032632">
    <property type="entry name" value="Peptidase_M16_M"/>
</dbReference>
<dbReference type="Pfam" id="PF16187">
    <property type="entry name" value="Peptidase_M16_M"/>
    <property type="match status" value="1"/>
</dbReference>
<feature type="domain" description="Peptidase M16 N-terminal" evidence="16">
    <location>
        <begin position="51"/>
        <end position="174"/>
    </location>
</feature>
<keyword evidence="9" id="KW-0862">Zinc</keyword>
<dbReference type="PANTHER" id="PTHR43690:SF18">
    <property type="entry name" value="INSULIN-DEGRADING ENZYME-RELATED"/>
    <property type="match status" value="1"/>
</dbReference>
<feature type="domain" description="Peptidase M16 middle/third" evidence="18">
    <location>
        <begin position="395"/>
        <end position="667"/>
    </location>
</feature>
<keyword evidence="21" id="KW-1185">Reference proteome</keyword>
<dbReference type="RefSeq" id="WP_353293011.1">
    <property type="nucleotide sequence ID" value="NZ_BAABWH010000001.1"/>
</dbReference>
<evidence type="ECO:0000256" key="15">
    <source>
        <dbReference type="SAM" id="MobiDB-lite"/>
    </source>
</evidence>